<sequence length="470" mass="51814">MNKQQIGVVGVGVMGKSLALNFENKGFSVSIYDLSEEKVNEILEQNVGKNIVGTANIETFIQSLEKPRKILLMVNAGVITDKAIASLLPFLEQGDILIDGGNTFYQDTIRRNKELAEQGILFIGAGVSGGEEGALKGPAIMPSGQKEAYEAVEPLLTAISAKVAGEPCCTYIGPNGAGHYVKMVHNGIEYGDIQLICEAYHLMKSMLGLSAKELHDVFKEWNQGELNSYLIEITADIFTKIDEETGKPLVDVILDRAGQKGTGKWTSQNALDIGVPLTMITESVFSRFLSAMKEERVKASKVLKGPSKSKFIGNKTEFIELVRKTLYFSKIISYAQGFSQYKIASGEYGWDLKLGEIAKIFRGGCIIRAAFLNNITEAYNRYPDLDNLLLDSYFQSITADYQDAAREVVAIAVKAGIPVPSISSALAYYDSYRTEVLPANLLQAQRDYFGAHTYERTDKQGIFHTDWLEK</sequence>
<dbReference type="PRINTS" id="PR00076">
    <property type="entry name" value="6PGDHDRGNASE"/>
</dbReference>
<dbReference type="RefSeq" id="WP_191270723.1">
    <property type="nucleotide sequence ID" value="NZ_BNDS01000003.1"/>
</dbReference>
<dbReference type="InterPro" id="IPR006113">
    <property type="entry name" value="6PGDH_Gnd/GntZ"/>
</dbReference>
<protein>
    <recommendedName>
        <fullName evidence="5 6">6-phosphogluconate dehydrogenase, decarboxylating</fullName>
        <ecNumber evidence="5 6">1.1.1.44</ecNumber>
    </recommendedName>
</protein>
<dbReference type="InterPro" id="IPR006114">
    <property type="entry name" value="6PGDH_C"/>
</dbReference>
<evidence type="ECO:0000256" key="4">
    <source>
        <dbReference type="ARBA" id="ARBA00023064"/>
    </source>
</evidence>
<keyword evidence="9" id="KW-1185">Reference proteome</keyword>
<keyword evidence="3 5" id="KW-0560">Oxidoreductase</keyword>
<dbReference type="Pfam" id="PF00393">
    <property type="entry name" value="6PGD"/>
    <property type="match status" value="1"/>
</dbReference>
<feature type="domain" description="6-phosphogluconate dehydrogenase C-terminal" evidence="7">
    <location>
        <begin position="178"/>
        <end position="468"/>
    </location>
</feature>
<evidence type="ECO:0000256" key="3">
    <source>
        <dbReference type="ARBA" id="ARBA00023002"/>
    </source>
</evidence>
<proteinExistence type="inferred from homology"/>
<comment type="subunit">
    <text evidence="2 5">Homodimer.</text>
</comment>
<comment type="catalytic activity">
    <reaction evidence="5 6">
        <text>6-phospho-D-gluconate + NADP(+) = D-ribulose 5-phosphate + CO2 + NADPH</text>
        <dbReference type="Rhea" id="RHEA:10116"/>
        <dbReference type="ChEBI" id="CHEBI:16526"/>
        <dbReference type="ChEBI" id="CHEBI:57783"/>
        <dbReference type="ChEBI" id="CHEBI:58121"/>
        <dbReference type="ChEBI" id="CHEBI:58349"/>
        <dbReference type="ChEBI" id="CHEBI:58759"/>
        <dbReference type="EC" id="1.1.1.44"/>
    </reaction>
</comment>
<name>A0ABQ3N0P6_9BACI</name>
<comment type="function">
    <text evidence="5">Catalyzes the oxidative decarboxylation of 6-phosphogluconate to ribulose 5-phosphate and CO(2), with concomitant reduction of NADP to NADPH.</text>
</comment>
<dbReference type="InterPro" id="IPR013328">
    <property type="entry name" value="6PGD_dom2"/>
</dbReference>
<accession>A0ABQ3N0P6</accession>
<dbReference type="Gene3D" id="1.10.1040.10">
    <property type="entry name" value="N-(1-d-carboxylethyl)-l-norvaline Dehydrogenase, domain 2"/>
    <property type="match status" value="1"/>
</dbReference>
<dbReference type="SUPFAM" id="SSF51735">
    <property type="entry name" value="NAD(P)-binding Rossmann-fold domains"/>
    <property type="match status" value="1"/>
</dbReference>
<evidence type="ECO:0000313" key="9">
    <source>
        <dbReference type="Proteomes" id="UP000637074"/>
    </source>
</evidence>
<dbReference type="Proteomes" id="UP000637074">
    <property type="component" value="Unassembled WGS sequence"/>
</dbReference>
<dbReference type="EC" id="1.1.1.44" evidence="5 6"/>
<dbReference type="NCBIfam" id="NF006765">
    <property type="entry name" value="PRK09287.1"/>
    <property type="match status" value="1"/>
</dbReference>
<keyword evidence="5 6" id="KW-0521">NADP</keyword>
<dbReference type="InterPro" id="IPR006115">
    <property type="entry name" value="6PGDH_NADP-bd"/>
</dbReference>
<evidence type="ECO:0000313" key="8">
    <source>
        <dbReference type="EMBL" id="GHH97671.1"/>
    </source>
</evidence>
<dbReference type="EMBL" id="BNDS01000003">
    <property type="protein sequence ID" value="GHH97671.1"/>
    <property type="molecule type" value="Genomic_DNA"/>
</dbReference>
<dbReference type="PIRSF" id="PIRSF000109">
    <property type="entry name" value="6PGD"/>
    <property type="match status" value="1"/>
</dbReference>
<evidence type="ECO:0000256" key="2">
    <source>
        <dbReference type="ARBA" id="ARBA00011738"/>
    </source>
</evidence>
<evidence type="ECO:0000256" key="6">
    <source>
        <dbReference type="RuleBase" id="RU000485"/>
    </source>
</evidence>
<dbReference type="Pfam" id="PF03446">
    <property type="entry name" value="NAD_binding_2"/>
    <property type="match status" value="1"/>
</dbReference>
<dbReference type="InterPro" id="IPR008927">
    <property type="entry name" value="6-PGluconate_DH-like_C_sf"/>
</dbReference>
<reference evidence="8 9" key="1">
    <citation type="journal article" date="2022" name="Int. J. Syst. Evol. Microbiol.">
        <title>Neobacillus kokaensis sp. nov., isolated from soil.</title>
        <authorList>
            <person name="Yuki K."/>
            <person name="Matsubara H."/>
            <person name="Yamaguchi S."/>
        </authorList>
    </citation>
    <scope>NUCLEOTIDE SEQUENCE [LARGE SCALE GENOMIC DNA]</scope>
    <source>
        <strain evidence="8 9">LOB 377</strain>
    </source>
</reference>
<evidence type="ECO:0000256" key="1">
    <source>
        <dbReference type="ARBA" id="ARBA00008419"/>
    </source>
</evidence>
<gene>
    <name evidence="8" type="primary">gndA_1</name>
    <name evidence="8" type="ORF">AM1BK_12140</name>
</gene>
<evidence type="ECO:0000256" key="5">
    <source>
        <dbReference type="PIRNR" id="PIRNR000109"/>
    </source>
</evidence>
<organism evidence="8 9">
    <name type="scientific">Neobacillus kokaensis</name>
    <dbReference type="NCBI Taxonomy" id="2759023"/>
    <lineage>
        <taxon>Bacteria</taxon>
        <taxon>Bacillati</taxon>
        <taxon>Bacillota</taxon>
        <taxon>Bacilli</taxon>
        <taxon>Bacillales</taxon>
        <taxon>Bacillaceae</taxon>
        <taxon>Neobacillus</taxon>
    </lineage>
</organism>
<dbReference type="SMART" id="SM01350">
    <property type="entry name" value="6PGD"/>
    <property type="match status" value="1"/>
</dbReference>
<dbReference type="PROSITE" id="PS00461">
    <property type="entry name" value="6PGD"/>
    <property type="match status" value="1"/>
</dbReference>
<dbReference type="InterPro" id="IPR006183">
    <property type="entry name" value="Pgluconate_DH"/>
</dbReference>
<comment type="caution">
    <text evidence="8">The sequence shown here is derived from an EMBL/GenBank/DDBJ whole genome shotgun (WGS) entry which is preliminary data.</text>
</comment>
<dbReference type="PANTHER" id="PTHR11811">
    <property type="entry name" value="6-PHOSPHOGLUCONATE DEHYDROGENASE"/>
    <property type="match status" value="1"/>
</dbReference>
<dbReference type="SUPFAM" id="SSF48179">
    <property type="entry name" value="6-phosphogluconate dehydrogenase C-terminal domain-like"/>
    <property type="match status" value="1"/>
</dbReference>
<dbReference type="Gene3D" id="1.20.5.320">
    <property type="entry name" value="6-Phosphogluconate Dehydrogenase, domain 3"/>
    <property type="match status" value="1"/>
</dbReference>
<comment type="pathway">
    <text evidence="5 6">Carbohydrate degradation; pentose phosphate pathway; D-ribulose 5-phosphate from D-glucose 6-phosphate (oxidative stage): step 3/3.</text>
</comment>
<dbReference type="InterPro" id="IPR006184">
    <property type="entry name" value="6PGdom_BS"/>
</dbReference>
<keyword evidence="5 6" id="KW-0570">Pentose shunt</keyword>
<dbReference type="NCBIfam" id="TIGR00873">
    <property type="entry name" value="gnd"/>
    <property type="match status" value="1"/>
</dbReference>
<keyword evidence="4 6" id="KW-0311">Gluconate utilization</keyword>
<comment type="similarity">
    <text evidence="1 5 6">Belongs to the 6-phosphogluconate dehydrogenase family.</text>
</comment>
<dbReference type="Gene3D" id="3.40.50.720">
    <property type="entry name" value="NAD(P)-binding Rossmann-like Domain"/>
    <property type="match status" value="1"/>
</dbReference>
<dbReference type="InterPro" id="IPR036291">
    <property type="entry name" value="NAD(P)-bd_dom_sf"/>
</dbReference>
<evidence type="ECO:0000259" key="7">
    <source>
        <dbReference type="SMART" id="SM01350"/>
    </source>
</evidence>